<gene>
    <name evidence="2" type="ORF">HMPREF1541_08905</name>
</gene>
<dbReference type="EMBL" id="KB822725">
    <property type="protein sequence ID" value="ETN36627.1"/>
    <property type="molecule type" value="Genomic_DNA"/>
</dbReference>
<organism evidence="2 3">
    <name type="scientific">Cyphellophora europaea (strain CBS 101466)</name>
    <name type="common">Phialophora europaea</name>
    <dbReference type="NCBI Taxonomy" id="1220924"/>
    <lineage>
        <taxon>Eukaryota</taxon>
        <taxon>Fungi</taxon>
        <taxon>Dikarya</taxon>
        <taxon>Ascomycota</taxon>
        <taxon>Pezizomycotina</taxon>
        <taxon>Eurotiomycetes</taxon>
        <taxon>Chaetothyriomycetidae</taxon>
        <taxon>Chaetothyriales</taxon>
        <taxon>Cyphellophoraceae</taxon>
        <taxon>Cyphellophora</taxon>
    </lineage>
</organism>
<accession>W2RJF7</accession>
<name>W2RJF7_CYPE1</name>
<dbReference type="AlphaFoldDB" id="W2RJF7"/>
<dbReference type="GeneID" id="19976244"/>
<sequence>MNVLKTSLTVVGGWCRSRELWWRLDLPRTQTHASGHTSTIRVLITSRISRMQCCNKCSPTASASSNGFFTSVGSRRNAGLARYISQSYVTLDSRMQGVSIITLQADRMLGVSRPSNRSKDYSENAKRHYQNLCNHTEYNGSEMTTRRKNRYGNRSGRSAKKLSS</sequence>
<dbReference type="RefSeq" id="XP_008721445.1">
    <property type="nucleotide sequence ID" value="XM_008723223.1"/>
</dbReference>
<evidence type="ECO:0000256" key="1">
    <source>
        <dbReference type="SAM" id="MobiDB-lite"/>
    </source>
</evidence>
<feature type="region of interest" description="Disordered" evidence="1">
    <location>
        <begin position="136"/>
        <end position="164"/>
    </location>
</feature>
<dbReference type="HOGENOM" id="CLU_1618949_0_0_1"/>
<dbReference type="Proteomes" id="UP000030752">
    <property type="component" value="Unassembled WGS sequence"/>
</dbReference>
<dbReference type="InParanoid" id="W2RJF7"/>
<dbReference type="VEuPathDB" id="FungiDB:HMPREF1541_08905"/>
<evidence type="ECO:0000313" key="3">
    <source>
        <dbReference type="Proteomes" id="UP000030752"/>
    </source>
</evidence>
<feature type="compositionally biased region" description="Basic residues" evidence="1">
    <location>
        <begin position="146"/>
        <end position="164"/>
    </location>
</feature>
<keyword evidence="3" id="KW-1185">Reference proteome</keyword>
<proteinExistence type="predicted"/>
<evidence type="ECO:0000313" key="2">
    <source>
        <dbReference type="EMBL" id="ETN36627.1"/>
    </source>
</evidence>
<protein>
    <submittedName>
        <fullName evidence="2">Uncharacterized protein</fullName>
    </submittedName>
</protein>
<reference evidence="2 3" key="1">
    <citation type="submission" date="2013-03" db="EMBL/GenBank/DDBJ databases">
        <title>The Genome Sequence of Phialophora europaea CBS 101466.</title>
        <authorList>
            <consortium name="The Broad Institute Genomics Platform"/>
            <person name="Cuomo C."/>
            <person name="de Hoog S."/>
            <person name="Gorbushina A."/>
            <person name="Walker B."/>
            <person name="Young S.K."/>
            <person name="Zeng Q."/>
            <person name="Gargeya S."/>
            <person name="Fitzgerald M."/>
            <person name="Haas B."/>
            <person name="Abouelleil A."/>
            <person name="Allen A.W."/>
            <person name="Alvarado L."/>
            <person name="Arachchi H.M."/>
            <person name="Berlin A.M."/>
            <person name="Chapman S.B."/>
            <person name="Gainer-Dewar J."/>
            <person name="Goldberg J."/>
            <person name="Griggs A."/>
            <person name="Gujja S."/>
            <person name="Hansen M."/>
            <person name="Howarth C."/>
            <person name="Imamovic A."/>
            <person name="Ireland A."/>
            <person name="Larimer J."/>
            <person name="McCowan C."/>
            <person name="Murphy C."/>
            <person name="Pearson M."/>
            <person name="Poon T.W."/>
            <person name="Priest M."/>
            <person name="Roberts A."/>
            <person name="Saif S."/>
            <person name="Shea T."/>
            <person name="Sisk P."/>
            <person name="Sykes S."/>
            <person name="Wortman J."/>
            <person name="Nusbaum C."/>
            <person name="Birren B."/>
        </authorList>
    </citation>
    <scope>NUCLEOTIDE SEQUENCE [LARGE SCALE GENOMIC DNA]</scope>
    <source>
        <strain evidence="2 3">CBS 101466</strain>
    </source>
</reference>